<feature type="compositionally biased region" description="Acidic residues" evidence="2">
    <location>
        <begin position="7"/>
        <end position="16"/>
    </location>
</feature>
<dbReference type="RefSeq" id="XP_015271212.1">
    <property type="nucleotide sequence ID" value="XM_015415726.1"/>
</dbReference>
<dbReference type="PANTHER" id="PTHR47678:SF1">
    <property type="entry name" value="TETRATRICOPEPTIDE REPEAT PROTEIN 31"/>
    <property type="match status" value="1"/>
</dbReference>
<feature type="compositionally biased region" description="Basic and acidic residues" evidence="2">
    <location>
        <begin position="148"/>
        <end position="159"/>
    </location>
</feature>
<sequence length="304" mass="33303">MQQLAAEDGEDEEDEGPPAGGLSTCLSCGHFSIVDGEGCFYCDEDEDGSFSYEDWEAYSEPEEEKAPSASADTFCGFKKSFLCNSSVPTPLATNGQDCSLLNFALPRKQQLTAEEAERNAEELLAEEERAKRKAEKKRLKKKRQKDRKRQEKRNQELEAKSQAQPDESSGGKQGAPVADVPNVPGPGPPERGSSQVPNESLTSPGCSTEEEVEEELDLTSTFVSKARLKVSTRPPLPKEKAGKGRTAQPERTEQPEAPKPGLQKSPVEQSMVLADCGNETAQRGGYWEAVLLFTEAVKLNPREY</sequence>
<keyword evidence="3" id="KW-1185">Reference proteome</keyword>
<dbReference type="InterPro" id="IPR019734">
    <property type="entry name" value="TPR_rpt"/>
</dbReference>
<dbReference type="Proteomes" id="UP000694871">
    <property type="component" value="Unplaced"/>
</dbReference>
<feature type="non-terminal residue" evidence="4">
    <location>
        <position position="304"/>
    </location>
</feature>
<feature type="compositionally biased region" description="Basic residues" evidence="2">
    <location>
        <begin position="131"/>
        <end position="147"/>
    </location>
</feature>
<keyword evidence="1" id="KW-0802">TPR repeat</keyword>
<dbReference type="PANTHER" id="PTHR47678">
    <property type="entry name" value="TETRATRICOPEPTIDE REPEAT PROTEIN 31"/>
    <property type="match status" value="1"/>
</dbReference>
<organism evidence="3 4">
    <name type="scientific">Gekko japonicus</name>
    <name type="common">Schlegel's Japanese gecko</name>
    <dbReference type="NCBI Taxonomy" id="146911"/>
    <lineage>
        <taxon>Eukaryota</taxon>
        <taxon>Metazoa</taxon>
        <taxon>Chordata</taxon>
        <taxon>Craniata</taxon>
        <taxon>Vertebrata</taxon>
        <taxon>Euteleostomi</taxon>
        <taxon>Lepidosauria</taxon>
        <taxon>Squamata</taxon>
        <taxon>Bifurcata</taxon>
        <taxon>Gekkota</taxon>
        <taxon>Gekkonidae</taxon>
        <taxon>Gekkoninae</taxon>
        <taxon>Gekko</taxon>
    </lineage>
</organism>
<reference evidence="4" key="1">
    <citation type="submission" date="2025-08" db="UniProtKB">
        <authorList>
            <consortium name="RefSeq"/>
        </authorList>
    </citation>
    <scope>IDENTIFICATION</scope>
</reference>
<dbReference type="GeneID" id="107114280"/>
<feature type="compositionally biased region" description="Basic and acidic residues" evidence="2">
    <location>
        <begin position="236"/>
        <end position="256"/>
    </location>
</feature>
<evidence type="ECO:0000313" key="4">
    <source>
        <dbReference type="RefSeq" id="XP_015271212.1"/>
    </source>
</evidence>
<feature type="compositionally biased region" description="Polar residues" evidence="2">
    <location>
        <begin position="192"/>
        <end position="206"/>
    </location>
</feature>
<feature type="compositionally biased region" description="Acidic residues" evidence="2">
    <location>
        <begin position="208"/>
        <end position="217"/>
    </location>
</feature>
<feature type="repeat" description="TPR" evidence="1">
    <location>
        <begin position="270"/>
        <end position="303"/>
    </location>
</feature>
<evidence type="ECO:0000313" key="3">
    <source>
        <dbReference type="Proteomes" id="UP000694871"/>
    </source>
</evidence>
<feature type="region of interest" description="Disordered" evidence="2">
    <location>
        <begin position="112"/>
        <end position="269"/>
    </location>
</feature>
<evidence type="ECO:0000256" key="1">
    <source>
        <dbReference type="PROSITE-ProRule" id="PRU00339"/>
    </source>
</evidence>
<gene>
    <name evidence="4" type="primary">TTC31</name>
</gene>
<dbReference type="PROSITE" id="PS50005">
    <property type="entry name" value="TPR"/>
    <property type="match status" value="1"/>
</dbReference>
<evidence type="ECO:0000256" key="2">
    <source>
        <dbReference type="SAM" id="MobiDB-lite"/>
    </source>
</evidence>
<proteinExistence type="predicted"/>
<accession>A0ABM1KBX5</accession>
<name>A0ABM1KBX5_GEKJA</name>
<feature type="compositionally biased region" description="Basic and acidic residues" evidence="2">
    <location>
        <begin position="115"/>
        <end position="130"/>
    </location>
</feature>
<feature type="region of interest" description="Disordered" evidence="2">
    <location>
        <begin position="1"/>
        <end position="20"/>
    </location>
</feature>
<protein>
    <submittedName>
        <fullName evidence="4">Tetratricopeptide repeat protein 31</fullName>
    </submittedName>
</protein>